<dbReference type="GO" id="GO:0004674">
    <property type="term" value="F:protein serine/threonine kinase activity"/>
    <property type="evidence" value="ECO:0007669"/>
    <property type="project" value="UniProtKB-KW"/>
</dbReference>
<feature type="region of interest" description="Disordered" evidence="19">
    <location>
        <begin position="924"/>
        <end position="952"/>
    </location>
</feature>
<dbReference type="PROSITE" id="PS51392">
    <property type="entry name" value="KEN"/>
    <property type="match status" value="1"/>
</dbReference>
<dbReference type="SUPFAM" id="SSF50998">
    <property type="entry name" value="Quinoprotein alcohol dehydrogenase-like"/>
    <property type="match status" value="1"/>
</dbReference>
<dbReference type="GeneID" id="24101470"/>
<keyword evidence="15 20" id="KW-0472">Membrane</keyword>
<dbReference type="RefSeq" id="XP_012185853.1">
    <property type="nucleotide sequence ID" value="XM_012330463.1"/>
</dbReference>
<feature type="compositionally biased region" description="Basic residues" evidence="19">
    <location>
        <begin position="658"/>
        <end position="673"/>
    </location>
</feature>
<feature type="region of interest" description="Disordered" evidence="19">
    <location>
        <begin position="638"/>
        <end position="711"/>
    </location>
</feature>
<dbReference type="Gene3D" id="1.20.1440.180">
    <property type="entry name" value="KEN domain"/>
    <property type="match status" value="1"/>
</dbReference>
<feature type="region of interest" description="Disordered" evidence="19">
    <location>
        <begin position="578"/>
        <end position="616"/>
    </location>
</feature>
<evidence type="ECO:0000256" key="18">
    <source>
        <dbReference type="ARBA" id="ARBA00048977"/>
    </source>
</evidence>
<dbReference type="SUPFAM" id="SSF56112">
    <property type="entry name" value="Protein kinase-like (PK-like)"/>
    <property type="match status" value="1"/>
</dbReference>
<dbReference type="EMBL" id="HE797398">
    <property type="protein sequence ID" value="CCM06570.1"/>
    <property type="molecule type" value="Genomic_DNA"/>
</dbReference>
<keyword evidence="14 20" id="KW-1133">Transmembrane helix</keyword>
<dbReference type="AlphaFoldDB" id="J4GXI0"/>
<evidence type="ECO:0000256" key="8">
    <source>
        <dbReference type="ARBA" id="ARBA00022729"/>
    </source>
</evidence>
<dbReference type="PANTHER" id="PTHR13954:SF6">
    <property type="entry name" value="NON-SPECIFIC SERINE_THREONINE PROTEIN KINASE"/>
    <property type="match status" value="1"/>
</dbReference>
<evidence type="ECO:0000256" key="10">
    <source>
        <dbReference type="ARBA" id="ARBA00022777"/>
    </source>
</evidence>
<feature type="compositionally biased region" description="Polar residues" evidence="19">
    <location>
        <begin position="578"/>
        <end position="591"/>
    </location>
</feature>
<comment type="catalytic activity">
    <reaction evidence="17">
        <text>L-threonyl-[protein] + ATP = O-phospho-L-threonyl-[protein] + ADP + H(+)</text>
        <dbReference type="Rhea" id="RHEA:46608"/>
        <dbReference type="Rhea" id="RHEA-COMP:11060"/>
        <dbReference type="Rhea" id="RHEA-COMP:11605"/>
        <dbReference type="ChEBI" id="CHEBI:15378"/>
        <dbReference type="ChEBI" id="CHEBI:30013"/>
        <dbReference type="ChEBI" id="CHEBI:30616"/>
        <dbReference type="ChEBI" id="CHEBI:61977"/>
        <dbReference type="ChEBI" id="CHEBI:456216"/>
        <dbReference type="EC" id="2.7.11.1"/>
    </reaction>
    <physiologicalReaction direction="left-to-right" evidence="17">
        <dbReference type="Rhea" id="RHEA:46609"/>
    </physiologicalReaction>
</comment>
<dbReference type="Proteomes" id="UP000006352">
    <property type="component" value="Unassembled WGS sequence"/>
</dbReference>
<dbReference type="PROSITE" id="PS50011">
    <property type="entry name" value="PROTEIN_KINASE_DOM"/>
    <property type="match status" value="1"/>
</dbReference>
<evidence type="ECO:0000259" key="23">
    <source>
        <dbReference type="PROSITE" id="PS51392"/>
    </source>
</evidence>
<organism evidence="24 25">
    <name type="scientific">Fibroporia radiculosa</name>
    <dbReference type="NCBI Taxonomy" id="599839"/>
    <lineage>
        <taxon>Eukaryota</taxon>
        <taxon>Fungi</taxon>
        <taxon>Dikarya</taxon>
        <taxon>Basidiomycota</taxon>
        <taxon>Agaricomycotina</taxon>
        <taxon>Agaricomycetes</taxon>
        <taxon>Polyporales</taxon>
        <taxon>Fibroporiaceae</taxon>
        <taxon>Fibroporia</taxon>
    </lineage>
</organism>
<keyword evidence="13" id="KW-0460">Magnesium</keyword>
<keyword evidence="5" id="KW-0808">Transferase</keyword>
<dbReference type="GO" id="GO:0070059">
    <property type="term" value="P:intrinsic apoptotic signaling pathway in response to endoplasmic reticulum stress"/>
    <property type="evidence" value="ECO:0007669"/>
    <property type="project" value="TreeGrafter"/>
</dbReference>
<dbReference type="SMART" id="SM00220">
    <property type="entry name" value="S_TKc"/>
    <property type="match status" value="1"/>
</dbReference>
<dbReference type="Gene3D" id="3.30.200.20">
    <property type="entry name" value="Phosphorylase Kinase, domain 1"/>
    <property type="match status" value="1"/>
</dbReference>
<dbReference type="FunCoup" id="J4GXI0">
    <property type="interactions" value="104"/>
</dbReference>
<dbReference type="Gene3D" id="1.10.510.10">
    <property type="entry name" value="Transferase(Phosphotransferase) domain 1"/>
    <property type="match status" value="1"/>
</dbReference>
<accession>J4GXI0</accession>
<feature type="compositionally biased region" description="Basic and acidic residues" evidence="19">
    <location>
        <begin position="680"/>
        <end position="695"/>
    </location>
</feature>
<evidence type="ECO:0000256" key="15">
    <source>
        <dbReference type="ARBA" id="ARBA00023136"/>
    </source>
</evidence>
<dbReference type="GO" id="GO:0051082">
    <property type="term" value="F:unfolded protein binding"/>
    <property type="evidence" value="ECO:0007669"/>
    <property type="project" value="TreeGrafter"/>
</dbReference>
<dbReference type="Pfam" id="PF00069">
    <property type="entry name" value="Pkinase"/>
    <property type="match status" value="1"/>
</dbReference>
<dbReference type="GO" id="GO:0006397">
    <property type="term" value="P:mRNA processing"/>
    <property type="evidence" value="ECO:0007669"/>
    <property type="project" value="InterPro"/>
</dbReference>
<evidence type="ECO:0000256" key="12">
    <source>
        <dbReference type="ARBA" id="ARBA00022840"/>
    </source>
</evidence>
<dbReference type="EC" id="2.7.11.1" evidence="3"/>
<name>J4GXI0_9APHY</name>
<comment type="cofactor">
    <cofactor evidence="1">
        <name>Mg(2+)</name>
        <dbReference type="ChEBI" id="CHEBI:18420"/>
    </cofactor>
</comment>
<dbReference type="SMART" id="SM00580">
    <property type="entry name" value="PUG"/>
    <property type="match status" value="1"/>
</dbReference>
<feature type="domain" description="Protein kinase" evidence="22">
    <location>
        <begin position="736"/>
        <end position="1036"/>
    </location>
</feature>
<feature type="domain" description="KEN" evidence="23">
    <location>
        <begin position="1039"/>
        <end position="1172"/>
    </location>
</feature>
<dbReference type="GO" id="GO:0036498">
    <property type="term" value="P:IRE1-mediated unfolded protein response"/>
    <property type="evidence" value="ECO:0007669"/>
    <property type="project" value="TreeGrafter"/>
</dbReference>
<proteinExistence type="predicted"/>
<evidence type="ECO:0000256" key="1">
    <source>
        <dbReference type="ARBA" id="ARBA00001946"/>
    </source>
</evidence>
<dbReference type="GO" id="GO:0004521">
    <property type="term" value="F:RNA endonuclease activity"/>
    <property type="evidence" value="ECO:0007669"/>
    <property type="project" value="InterPro"/>
</dbReference>
<evidence type="ECO:0000256" key="20">
    <source>
        <dbReference type="SAM" id="Phobius"/>
    </source>
</evidence>
<feature type="compositionally biased region" description="Acidic residues" evidence="19">
    <location>
        <begin position="640"/>
        <end position="649"/>
    </location>
</feature>
<evidence type="ECO:0000256" key="3">
    <source>
        <dbReference type="ARBA" id="ARBA00012513"/>
    </source>
</evidence>
<dbReference type="InterPro" id="IPR011047">
    <property type="entry name" value="Quinoprotein_ADH-like_sf"/>
</dbReference>
<dbReference type="Pfam" id="PF06479">
    <property type="entry name" value="Ribonuc_2-5A"/>
    <property type="match status" value="1"/>
</dbReference>
<dbReference type="CDD" id="cd10422">
    <property type="entry name" value="RNase_Ire1"/>
    <property type="match status" value="1"/>
</dbReference>
<sequence>MTRHSLLLVLLAAGKCLAEVAVLAKSTSRATDLSTGVDIPRARFLASGSGSLHDDLSLLDIVLVASVDGKLHALNRTSGDTIWSMAASEGTVPATLGPLVRTQHPDIDRDLFDDDSVHQAVYVVEPQSGDIYVMSSPDSPLHRLPFSMPQLVDMSPFSFSGGEENRLFIGKKESSLLLIELETGRVKAILDSECPWDPFQDLAQPAEFELDLDELDGTKPPKLQSTEVYIGRTDYHVSIHTRSSRSSITNPPVQRLSFSVYGPNNQDLGLQTFYRHTADDAYIQPLPSGEILSFKSANIHSPPSGVSHNAQLLWGQSFANPIVAVFDVLREPKRDHPFVLLQPRLQLEDIFPNSDFREAAAHSLLPNRESAYVGLVESSGSLFAMSPSNFPLIVFGDVGVDRLLDASSADAGDTLRNIPRDLDLGKLRKLCQKGSTDLRCLTGVRKLESSSKSSMSGLLDGAPSVPLPPGGTRPIGPHVFDNTSGGVSSKNSVQNESMSAKMVWDSEHESHLRSEFGFLDASPPVQAFSAFVLCTLLLLVVFVWATMRKNTTMRATLAHGTTPAARPEMYKQDSTAETLHGTSNAPPSQSGEDVAEKVVMSRPSTPIRPQTPGTVSKKVAFLANGNSDDWELIRAGSQDDIQDEDDSDKDGDVPTTPGKRKGLRRKRGKKKKGPANGNAVHDDIQTDKEDGEKEGAATNGDPTSHVAEMNAPLPISPSTIVLSTPPSPGPVVPSLMVSDTVLGFGSHGTVVFKGSLQGRAVAVKRLLQDFVTLASREVTILQESDDHPNVIRYYYQESQGNFLYIALELCPASLADVIERPCDFQEIVGAFEPKRALRQITAGLRHLHALKIIHRDIKPQNILVSHAKKGIGESAGHRMLISDFGLCRKLEIDQTSFLPTAHGAMAAGTAGWRAPEILRGEVKLDESGGDESQSSRSSVGSSSTAGTPTGKPTRLTKSVDIFALGCLYYYVLTSGGHPFGDRFEREINILKNAKSLEGLQHFGEEGSEGTDLITRMLCPEACDRPDTSTCLLHPYFWNPGKRLNFLQDVSDRFEIMCRDPRDLNLTLLETNAFNVVGSDWHSRLDKLFIENLGKFRKYDGKSVQDLLRALRNKQKHHYQDLPDNVKRLLGSMPEGFLAYFTRRFPHLFLHVHSVVSSSPLRTESMFRTYFELSD</sequence>
<evidence type="ECO:0000313" key="25">
    <source>
        <dbReference type="Proteomes" id="UP000006352"/>
    </source>
</evidence>
<dbReference type="InterPro" id="IPR010513">
    <property type="entry name" value="KEN_dom"/>
</dbReference>
<feature type="transmembrane region" description="Helical" evidence="20">
    <location>
        <begin position="527"/>
        <end position="547"/>
    </location>
</feature>
<dbReference type="GO" id="GO:0016787">
    <property type="term" value="F:hydrolase activity"/>
    <property type="evidence" value="ECO:0007669"/>
    <property type="project" value="UniProtKB-KW"/>
</dbReference>
<keyword evidence="11" id="KW-0378">Hydrolase</keyword>
<keyword evidence="8 21" id="KW-0732">Signal</keyword>
<reference evidence="24 25" key="1">
    <citation type="journal article" date="2012" name="Appl. Environ. Microbiol.">
        <title>Short-read sequencing for genomic analysis of the brown rot fungus Fibroporia radiculosa.</title>
        <authorList>
            <person name="Tang J.D."/>
            <person name="Perkins A.D."/>
            <person name="Sonstegard T.S."/>
            <person name="Schroeder S.G."/>
            <person name="Burgess S.C."/>
            <person name="Diehl S.V."/>
        </authorList>
    </citation>
    <scope>NUCLEOTIDE SEQUENCE [LARGE SCALE GENOMIC DNA]</scope>
    <source>
        <strain evidence="24 25">TFFH 294</strain>
    </source>
</reference>
<evidence type="ECO:0000256" key="16">
    <source>
        <dbReference type="ARBA" id="ARBA00023180"/>
    </source>
</evidence>
<gene>
    <name evidence="24" type="ORF">FIBRA_08847</name>
</gene>
<dbReference type="PANTHER" id="PTHR13954">
    <property type="entry name" value="IRE1-RELATED"/>
    <property type="match status" value="1"/>
</dbReference>
<protein>
    <recommendedName>
        <fullName evidence="3">non-specific serine/threonine protein kinase</fullName>
        <ecNumber evidence="3">2.7.11.1</ecNumber>
    </recommendedName>
</protein>
<dbReference type="InterPro" id="IPR038357">
    <property type="entry name" value="KEN_sf"/>
</dbReference>
<evidence type="ECO:0000256" key="17">
    <source>
        <dbReference type="ARBA" id="ARBA00048659"/>
    </source>
</evidence>
<keyword evidence="16" id="KW-0325">Glycoprotein</keyword>
<dbReference type="InParanoid" id="J4GXI0"/>
<feature type="compositionally biased region" description="Low complexity" evidence="19">
    <location>
        <begin position="930"/>
        <end position="950"/>
    </location>
</feature>
<dbReference type="InterPro" id="IPR015943">
    <property type="entry name" value="WD40/YVTN_repeat-like_dom_sf"/>
</dbReference>
<dbReference type="PROSITE" id="PS00108">
    <property type="entry name" value="PROTEIN_KINASE_ST"/>
    <property type="match status" value="1"/>
</dbReference>
<keyword evidence="10" id="KW-0418">Kinase</keyword>
<evidence type="ECO:0000256" key="19">
    <source>
        <dbReference type="SAM" id="MobiDB-lite"/>
    </source>
</evidence>
<dbReference type="GO" id="GO:0005524">
    <property type="term" value="F:ATP binding"/>
    <property type="evidence" value="ECO:0007669"/>
    <property type="project" value="UniProtKB-KW"/>
</dbReference>
<dbReference type="GO" id="GO:1990604">
    <property type="term" value="C:IRE1-TRAF2-ASK1 complex"/>
    <property type="evidence" value="ECO:0007669"/>
    <property type="project" value="TreeGrafter"/>
</dbReference>
<evidence type="ECO:0000256" key="2">
    <source>
        <dbReference type="ARBA" id="ARBA00004479"/>
    </source>
</evidence>
<evidence type="ECO:0000313" key="24">
    <source>
        <dbReference type="EMBL" id="CCM06570.1"/>
    </source>
</evidence>
<comment type="catalytic activity">
    <reaction evidence="18">
        <text>L-seryl-[protein] + ATP = O-phospho-L-seryl-[protein] + ADP + H(+)</text>
        <dbReference type="Rhea" id="RHEA:17989"/>
        <dbReference type="Rhea" id="RHEA-COMP:9863"/>
        <dbReference type="Rhea" id="RHEA-COMP:11604"/>
        <dbReference type="ChEBI" id="CHEBI:15378"/>
        <dbReference type="ChEBI" id="CHEBI:29999"/>
        <dbReference type="ChEBI" id="CHEBI:30616"/>
        <dbReference type="ChEBI" id="CHEBI:83421"/>
        <dbReference type="ChEBI" id="CHEBI:456216"/>
        <dbReference type="EC" id="2.7.11.1"/>
    </reaction>
    <physiologicalReaction direction="left-to-right" evidence="18">
        <dbReference type="Rhea" id="RHEA:17990"/>
    </physiologicalReaction>
</comment>
<dbReference type="InterPro" id="IPR011009">
    <property type="entry name" value="Kinase-like_dom_sf"/>
</dbReference>
<keyword evidence="6 20" id="KW-0812">Transmembrane</keyword>
<keyword evidence="25" id="KW-1185">Reference proteome</keyword>
<keyword evidence="9" id="KW-0547">Nucleotide-binding</keyword>
<evidence type="ECO:0000256" key="21">
    <source>
        <dbReference type="SAM" id="SignalP"/>
    </source>
</evidence>
<keyword evidence="12" id="KW-0067">ATP-binding</keyword>
<evidence type="ECO:0000256" key="4">
    <source>
        <dbReference type="ARBA" id="ARBA00022527"/>
    </source>
</evidence>
<evidence type="ECO:0000256" key="5">
    <source>
        <dbReference type="ARBA" id="ARBA00022679"/>
    </source>
</evidence>
<dbReference type="Gene3D" id="2.130.10.10">
    <property type="entry name" value="YVTN repeat-like/Quinoprotein amine dehydrogenase"/>
    <property type="match status" value="1"/>
</dbReference>
<evidence type="ECO:0000256" key="7">
    <source>
        <dbReference type="ARBA" id="ARBA00022723"/>
    </source>
</evidence>
<dbReference type="GO" id="GO:0046872">
    <property type="term" value="F:metal ion binding"/>
    <property type="evidence" value="ECO:0007669"/>
    <property type="project" value="UniProtKB-KW"/>
</dbReference>
<dbReference type="FunFam" id="1.10.510.10:FF:000572">
    <property type="entry name" value="Serine/threonine-protein kinase/endoribonuclease IRE1"/>
    <property type="match status" value="1"/>
</dbReference>
<dbReference type="InterPro" id="IPR008271">
    <property type="entry name" value="Ser/Thr_kinase_AS"/>
</dbReference>
<evidence type="ECO:0000256" key="11">
    <source>
        <dbReference type="ARBA" id="ARBA00022801"/>
    </source>
</evidence>
<keyword evidence="4" id="KW-0723">Serine/threonine-protein kinase</keyword>
<feature type="signal peptide" evidence="21">
    <location>
        <begin position="1"/>
        <end position="18"/>
    </location>
</feature>
<evidence type="ECO:0000259" key="22">
    <source>
        <dbReference type="PROSITE" id="PS50011"/>
    </source>
</evidence>
<evidence type="ECO:0000256" key="6">
    <source>
        <dbReference type="ARBA" id="ARBA00022692"/>
    </source>
</evidence>
<evidence type="ECO:0000256" key="9">
    <source>
        <dbReference type="ARBA" id="ARBA00022741"/>
    </source>
</evidence>
<dbReference type="FunFam" id="3.30.200.20:FF:000077">
    <property type="entry name" value="Putative Serine/threonine-protein kinase/endoribonuclease IRE1"/>
    <property type="match status" value="1"/>
</dbReference>
<dbReference type="STRING" id="599839.J4GXI0"/>
<dbReference type="HOGENOM" id="CLU_004875_2_1_1"/>
<keyword evidence="7" id="KW-0479">Metal-binding</keyword>
<dbReference type="InterPro" id="IPR045133">
    <property type="entry name" value="IRE1/2-like"/>
</dbReference>
<dbReference type="OrthoDB" id="63989at2759"/>
<evidence type="ECO:0000256" key="13">
    <source>
        <dbReference type="ARBA" id="ARBA00022842"/>
    </source>
</evidence>
<evidence type="ECO:0000256" key="14">
    <source>
        <dbReference type="ARBA" id="ARBA00022989"/>
    </source>
</evidence>
<dbReference type="InterPro" id="IPR000719">
    <property type="entry name" value="Prot_kinase_dom"/>
</dbReference>
<feature type="chain" id="PRO_5003779079" description="non-specific serine/threonine protein kinase" evidence="21">
    <location>
        <begin position="19"/>
        <end position="1174"/>
    </location>
</feature>
<comment type="subcellular location">
    <subcellularLocation>
        <location evidence="2">Membrane</location>
        <topology evidence="2">Single-pass type I membrane protein</topology>
    </subcellularLocation>
</comment>
<feature type="compositionally biased region" description="Polar residues" evidence="19">
    <location>
        <begin position="602"/>
        <end position="614"/>
    </location>
</feature>